<gene>
    <name evidence="1" type="ORF">G2W53_004180</name>
</gene>
<dbReference type="Proteomes" id="UP000634136">
    <property type="component" value="Unassembled WGS sequence"/>
</dbReference>
<evidence type="ECO:0000313" key="1">
    <source>
        <dbReference type="EMBL" id="KAF7841882.1"/>
    </source>
</evidence>
<keyword evidence="2" id="KW-1185">Reference proteome</keyword>
<organism evidence="1 2">
    <name type="scientific">Senna tora</name>
    <dbReference type="NCBI Taxonomy" id="362788"/>
    <lineage>
        <taxon>Eukaryota</taxon>
        <taxon>Viridiplantae</taxon>
        <taxon>Streptophyta</taxon>
        <taxon>Embryophyta</taxon>
        <taxon>Tracheophyta</taxon>
        <taxon>Spermatophyta</taxon>
        <taxon>Magnoliopsida</taxon>
        <taxon>eudicotyledons</taxon>
        <taxon>Gunneridae</taxon>
        <taxon>Pentapetalae</taxon>
        <taxon>rosids</taxon>
        <taxon>fabids</taxon>
        <taxon>Fabales</taxon>
        <taxon>Fabaceae</taxon>
        <taxon>Caesalpinioideae</taxon>
        <taxon>Cassia clade</taxon>
        <taxon>Senna</taxon>
    </lineage>
</organism>
<evidence type="ECO:0000313" key="2">
    <source>
        <dbReference type="Proteomes" id="UP000634136"/>
    </source>
</evidence>
<proteinExistence type="predicted"/>
<dbReference type="EMBL" id="JAAIUW010000002">
    <property type="protein sequence ID" value="KAF7841882.1"/>
    <property type="molecule type" value="Genomic_DNA"/>
</dbReference>
<sequence length="171" mass="18773">MNVSPEGLTPNNIAVSFDENVTRTSKTPQSIAKVLTPQNSIISGASSTKDKNTVMYKGLTIPRPDFSDETSASSSRTLIPFQADSTIPVTNISALQCHKDLSIQPDKFQNKRPKKHNIRIMPNETLARTQGRLAWNALIVDGDGQNGKLDLNDSSVNNNTRQSVYETLNKC</sequence>
<dbReference type="AlphaFoldDB" id="A0A834XCE2"/>
<comment type="caution">
    <text evidence="1">The sequence shown here is derived from an EMBL/GenBank/DDBJ whole genome shotgun (WGS) entry which is preliminary data.</text>
</comment>
<reference evidence="1" key="1">
    <citation type="submission" date="2020-09" db="EMBL/GenBank/DDBJ databases">
        <title>Genome-Enabled Discovery of Anthraquinone Biosynthesis in Senna tora.</title>
        <authorList>
            <person name="Kang S.-H."/>
            <person name="Pandey R.P."/>
            <person name="Lee C.-M."/>
            <person name="Sim J.-S."/>
            <person name="Jeong J.-T."/>
            <person name="Choi B.-S."/>
            <person name="Jung M."/>
            <person name="Ginzburg D."/>
            <person name="Zhao K."/>
            <person name="Won S.Y."/>
            <person name="Oh T.-J."/>
            <person name="Yu Y."/>
            <person name="Kim N.-H."/>
            <person name="Lee O.R."/>
            <person name="Lee T.-H."/>
            <person name="Bashyal P."/>
            <person name="Kim T.-S."/>
            <person name="Lee W.-H."/>
            <person name="Kawkins C."/>
            <person name="Kim C.-K."/>
            <person name="Kim J.S."/>
            <person name="Ahn B.O."/>
            <person name="Rhee S.Y."/>
            <person name="Sohng J.K."/>
        </authorList>
    </citation>
    <scope>NUCLEOTIDE SEQUENCE</scope>
    <source>
        <tissue evidence="1">Leaf</tissue>
    </source>
</reference>
<protein>
    <submittedName>
        <fullName evidence="1">Uncharacterized protein</fullName>
    </submittedName>
</protein>
<accession>A0A834XCE2</accession>
<name>A0A834XCE2_9FABA</name>